<evidence type="ECO:0000256" key="3">
    <source>
        <dbReference type="ARBA" id="ARBA00025745"/>
    </source>
</evidence>
<dbReference type="PANTHER" id="PTHR12970:SF1">
    <property type="entry name" value="PROTEASOME ASSEMBLY CHAPERONE 2"/>
    <property type="match status" value="1"/>
</dbReference>
<evidence type="ECO:0000256" key="1">
    <source>
        <dbReference type="ARBA" id="ARBA00019186"/>
    </source>
</evidence>
<comment type="similarity">
    <text evidence="3 4">Belongs to the PSMG2 family.</text>
</comment>
<dbReference type="Pfam" id="PF09754">
    <property type="entry name" value="PAC2"/>
    <property type="match status" value="1"/>
</dbReference>
<evidence type="ECO:0000256" key="4">
    <source>
        <dbReference type="PIRNR" id="PIRNR010044"/>
    </source>
</evidence>
<name>A0A1E4RNV9_9ASCO</name>
<dbReference type="AlphaFoldDB" id="A0A1E4RNV9"/>
<dbReference type="EMBL" id="KV454539">
    <property type="protein sequence ID" value="ODV68947.1"/>
    <property type="molecule type" value="Genomic_DNA"/>
</dbReference>
<keyword evidence="6" id="KW-1185">Reference proteome</keyword>
<dbReference type="Gene3D" id="3.40.50.10900">
    <property type="entry name" value="PAC-like subunit"/>
    <property type="match status" value="1"/>
</dbReference>
<dbReference type="GO" id="GO:0005634">
    <property type="term" value="C:nucleus"/>
    <property type="evidence" value="ECO:0007669"/>
    <property type="project" value="TreeGrafter"/>
</dbReference>
<evidence type="ECO:0000313" key="6">
    <source>
        <dbReference type="Proteomes" id="UP000095085"/>
    </source>
</evidence>
<dbReference type="InterPro" id="IPR019151">
    <property type="entry name" value="Proteasome_assmbl_chaperone_2"/>
</dbReference>
<keyword evidence="2 4" id="KW-0143">Chaperone</keyword>
<dbReference type="PIRSF" id="PIRSF010044">
    <property type="entry name" value="UCP010044"/>
    <property type="match status" value="1"/>
</dbReference>
<dbReference type="InterPro" id="IPR038389">
    <property type="entry name" value="PSMG2_sf"/>
</dbReference>
<dbReference type="OrthoDB" id="10260712at2759"/>
<comment type="function">
    <text evidence="4">Involved in 20S proteasome assembly.</text>
</comment>
<gene>
    <name evidence="5" type="ORF">HYPBUDRAFT_152204</name>
</gene>
<comment type="subunit">
    <text evidence="4">Component of the 20S proteasome chaperone.</text>
</comment>
<protein>
    <recommendedName>
        <fullName evidence="1 4">Proteasome assembly chaperone 2</fullName>
    </recommendedName>
</protein>
<dbReference type="GO" id="GO:0043248">
    <property type="term" value="P:proteasome assembly"/>
    <property type="evidence" value="ECO:0007669"/>
    <property type="project" value="TreeGrafter"/>
</dbReference>
<reference evidence="6" key="1">
    <citation type="submission" date="2016-05" db="EMBL/GenBank/DDBJ databases">
        <title>Comparative genomics of biotechnologically important yeasts.</title>
        <authorList>
            <consortium name="DOE Joint Genome Institute"/>
            <person name="Riley R."/>
            <person name="Haridas S."/>
            <person name="Wolfe K.H."/>
            <person name="Lopes M.R."/>
            <person name="Hittinger C.T."/>
            <person name="Goker M."/>
            <person name="Salamov A."/>
            <person name="Wisecaver J."/>
            <person name="Long T.M."/>
            <person name="Aerts A.L."/>
            <person name="Barry K."/>
            <person name="Choi C."/>
            <person name="Clum A."/>
            <person name="Coughlan A.Y."/>
            <person name="Deshpande S."/>
            <person name="Douglass A.P."/>
            <person name="Hanson S.J."/>
            <person name="Klenk H.-P."/>
            <person name="Labutti K."/>
            <person name="Lapidus A."/>
            <person name="Lindquist E."/>
            <person name="Lipzen A."/>
            <person name="Meier-Kolthoff J.P."/>
            <person name="Ohm R.A."/>
            <person name="Otillar R.P."/>
            <person name="Pangilinan J."/>
            <person name="Peng Y."/>
            <person name="Rokas A."/>
            <person name="Rosa C.A."/>
            <person name="Scheuner C."/>
            <person name="Sibirny A.A."/>
            <person name="Slot J.C."/>
            <person name="Stielow J.B."/>
            <person name="Sun H."/>
            <person name="Kurtzman C.P."/>
            <person name="Blackwell M."/>
            <person name="Grigoriev I.V."/>
            <person name="Jeffries T.W."/>
        </authorList>
    </citation>
    <scope>NUCLEOTIDE SEQUENCE [LARGE SCALE GENOMIC DNA]</scope>
    <source>
        <strain evidence="6">NRRL Y-1933</strain>
    </source>
</reference>
<dbReference type="GeneID" id="30995439"/>
<dbReference type="InterPro" id="IPR016562">
    <property type="entry name" value="Proteasome_assmbl_chp_2_euk"/>
</dbReference>
<dbReference type="PANTHER" id="PTHR12970">
    <property type="entry name" value="PROTEASOME ASSEMBLY CHAPERONE 2"/>
    <property type="match status" value="1"/>
</dbReference>
<dbReference type="RefSeq" id="XP_020078014.1">
    <property type="nucleotide sequence ID" value="XM_020220889.1"/>
</dbReference>
<organism evidence="5 6">
    <name type="scientific">Hyphopichia burtonii NRRL Y-1933</name>
    <dbReference type="NCBI Taxonomy" id="984485"/>
    <lineage>
        <taxon>Eukaryota</taxon>
        <taxon>Fungi</taxon>
        <taxon>Dikarya</taxon>
        <taxon>Ascomycota</taxon>
        <taxon>Saccharomycotina</taxon>
        <taxon>Pichiomycetes</taxon>
        <taxon>Debaryomycetaceae</taxon>
        <taxon>Hyphopichia</taxon>
    </lineage>
</organism>
<evidence type="ECO:0000256" key="2">
    <source>
        <dbReference type="ARBA" id="ARBA00023186"/>
    </source>
</evidence>
<dbReference type="STRING" id="984485.A0A1E4RNV9"/>
<sequence length="266" mass="29462">MSIDIRPFERVVEHKTTDIEGSTLIIPSISIGNVPQLAIDLLIHTYNFVKIGNLDSIYLYPFSSPIDTAPDPEIVERTKGVSSALEVYYNDKLKVSIIQQRSPILPSFTSTYINEVIIPFLAGGKFSEVLILDSSDAGLLEDFQPGKIQVYTNEDLLNNSLGSLNILKKDAIQLSSKYPYDHSVYAGLLIKALDELNLKSESSIDLNVLVAYVYEGDNFQDGEILANKVNSILDLEQITSWIKPLSWLGAYGDKPVPNAMEEGLFG</sequence>
<dbReference type="GO" id="GO:0005829">
    <property type="term" value="C:cytosol"/>
    <property type="evidence" value="ECO:0007669"/>
    <property type="project" value="TreeGrafter"/>
</dbReference>
<evidence type="ECO:0000313" key="5">
    <source>
        <dbReference type="EMBL" id="ODV68947.1"/>
    </source>
</evidence>
<proteinExistence type="inferred from homology"/>
<dbReference type="Proteomes" id="UP000095085">
    <property type="component" value="Unassembled WGS sequence"/>
</dbReference>
<accession>A0A1E4RNV9</accession>